<dbReference type="InterPro" id="IPR015943">
    <property type="entry name" value="WD40/YVTN_repeat-like_dom_sf"/>
</dbReference>
<dbReference type="PANTHER" id="PTHR16288:SF0">
    <property type="entry name" value="TRNA (GUANINE-N(7)-)-METHYLTRANSFERASE NON-CATALYTIC SUBUNIT WDR4"/>
    <property type="match status" value="1"/>
</dbReference>
<dbReference type="Gene3D" id="2.130.10.10">
    <property type="entry name" value="YVTN repeat-like/Quinoprotein amine dehydrogenase"/>
    <property type="match status" value="1"/>
</dbReference>
<comment type="function">
    <text evidence="6">Required for the formation of N(7)-methylguanine at position 46 (m7G46) in tRNA. In the complex, it is required to stabilize and induce conformational changes of the catalytic subunit.</text>
</comment>
<sequence length="504" mass="54338">MQHPYQCIAAVGSIAQGGTNSHFLAACGHRLVLVDVNDGNIVSEWSSENATTNTAEAPENDDGERPKKKQKTVPSVKPANIIKLTVSPDQNHAVAVTDDKYVRVFAVGGGKLEEISQRCMPKRPCAIQVLPDNATIICGDKFGDVYSLPLLPVSIEDAPTDAGTVDSATLEADEPAFKPSATNLTVHTKRNRKALEAQMQQKAFSAKKEPLKFDHKLLLGHVSMLTDVTFATRNVDGRERGYIITADRDEHIRVSRGPPHSHIIEGYCLGHTEFVSKVCLIPGTDLLVSGGGENELYVWDWPAFGLKRKIQLAGQVGHTAESNPEALQQADGETVFQAGSSKKDTAVSGLWIVPCPATNAGAETALVVAIERLPMLLAIPVGQLGLPREQDVNITKLDLGHAPLDLACIGNSAVVSLDVREDGQSRFQAIQLQEVKEQAVIRSARDGAMEKRLACLNSWPAVNASLDGKTLDDLLYNVGNLRKRRGWGDSAKEGDDGQDGEAED</sequence>
<keyword evidence="2 6" id="KW-0853">WD repeat</keyword>
<comment type="caution">
    <text evidence="9">The sequence shown here is derived from an EMBL/GenBank/DDBJ whole genome shotgun (WGS) entry which is preliminary data.</text>
</comment>
<comment type="subcellular location">
    <subcellularLocation>
        <location evidence="1 6">Nucleus</location>
    </subcellularLocation>
</comment>
<comment type="similarity">
    <text evidence="6">Belongs to the WD repeat TRM82 family.</text>
</comment>
<evidence type="ECO:0000256" key="6">
    <source>
        <dbReference type="HAMAP-Rule" id="MF_03056"/>
    </source>
</evidence>
<comment type="pathway">
    <text evidence="6">tRNA modification; N(7)-methylguanine-tRNA biosynthesis.</text>
</comment>
<dbReference type="PANTHER" id="PTHR16288">
    <property type="entry name" value="WD40 REPEAT PROTEIN 4"/>
    <property type="match status" value="1"/>
</dbReference>
<dbReference type="AlphaFoldDB" id="A0AAN7ZYH6"/>
<feature type="region of interest" description="Disordered" evidence="8">
    <location>
        <begin position="45"/>
        <end position="74"/>
    </location>
</feature>
<evidence type="ECO:0000256" key="8">
    <source>
        <dbReference type="SAM" id="MobiDB-lite"/>
    </source>
</evidence>
<dbReference type="SUPFAM" id="SSF50978">
    <property type="entry name" value="WD40 repeat-like"/>
    <property type="match status" value="1"/>
</dbReference>
<dbReference type="Pfam" id="PF00400">
    <property type="entry name" value="WD40"/>
    <property type="match status" value="1"/>
</dbReference>
<evidence type="ECO:0000256" key="1">
    <source>
        <dbReference type="ARBA" id="ARBA00004123"/>
    </source>
</evidence>
<keyword evidence="4 6" id="KW-0677">Repeat</keyword>
<dbReference type="InterPro" id="IPR028884">
    <property type="entry name" value="Trm82"/>
</dbReference>
<dbReference type="EMBL" id="JAVRQU010000029">
    <property type="protein sequence ID" value="KAK5689721.1"/>
    <property type="molecule type" value="Genomic_DNA"/>
</dbReference>
<name>A0AAN7ZYH6_9PEZI</name>
<keyword evidence="3 6" id="KW-0819">tRNA processing</keyword>
<protein>
    <submittedName>
        <fullName evidence="9">tRNA (Guanine-N(7)-)-methyltransferase non-catalytic subunit trm82</fullName>
    </submittedName>
</protein>
<evidence type="ECO:0000256" key="4">
    <source>
        <dbReference type="ARBA" id="ARBA00022737"/>
    </source>
</evidence>
<dbReference type="HAMAP" id="MF_03056">
    <property type="entry name" value="TRM82"/>
    <property type="match status" value="1"/>
</dbReference>
<reference evidence="9" key="1">
    <citation type="submission" date="2023-08" db="EMBL/GenBank/DDBJ databases">
        <title>Black Yeasts Isolated from many extreme environments.</title>
        <authorList>
            <person name="Coleine C."/>
            <person name="Stajich J.E."/>
            <person name="Selbmann L."/>
        </authorList>
    </citation>
    <scope>NUCLEOTIDE SEQUENCE</scope>
    <source>
        <strain evidence="9">CCFEE 5810</strain>
    </source>
</reference>
<evidence type="ECO:0000256" key="3">
    <source>
        <dbReference type="ARBA" id="ARBA00022694"/>
    </source>
</evidence>
<organism evidence="9 10">
    <name type="scientific">Elasticomyces elasticus</name>
    <dbReference type="NCBI Taxonomy" id="574655"/>
    <lineage>
        <taxon>Eukaryota</taxon>
        <taxon>Fungi</taxon>
        <taxon>Dikarya</taxon>
        <taxon>Ascomycota</taxon>
        <taxon>Pezizomycotina</taxon>
        <taxon>Dothideomycetes</taxon>
        <taxon>Dothideomycetidae</taxon>
        <taxon>Mycosphaerellales</taxon>
        <taxon>Teratosphaeriaceae</taxon>
        <taxon>Elasticomyces</taxon>
    </lineage>
</organism>
<evidence type="ECO:0000313" key="9">
    <source>
        <dbReference type="EMBL" id="KAK5689721.1"/>
    </source>
</evidence>
<accession>A0AAN7ZYH6</accession>
<keyword evidence="5 6" id="KW-0539">Nucleus</keyword>
<evidence type="ECO:0000313" key="10">
    <source>
        <dbReference type="Proteomes" id="UP001310594"/>
    </source>
</evidence>
<dbReference type="Proteomes" id="UP001310594">
    <property type="component" value="Unassembled WGS sequence"/>
</dbReference>
<evidence type="ECO:0000256" key="2">
    <source>
        <dbReference type="ARBA" id="ARBA00022574"/>
    </source>
</evidence>
<dbReference type="GO" id="GO:0005829">
    <property type="term" value="C:cytosol"/>
    <property type="evidence" value="ECO:0007669"/>
    <property type="project" value="TreeGrafter"/>
</dbReference>
<proteinExistence type="inferred from homology"/>
<evidence type="ECO:0000256" key="5">
    <source>
        <dbReference type="ARBA" id="ARBA00023242"/>
    </source>
</evidence>
<dbReference type="GO" id="GO:0005634">
    <property type="term" value="C:nucleus"/>
    <property type="evidence" value="ECO:0007669"/>
    <property type="project" value="UniProtKB-SubCell"/>
</dbReference>
<dbReference type="SMART" id="SM00320">
    <property type="entry name" value="WD40"/>
    <property type="match status" value="3"/>
</dbReference>
<dbReference type="InterPro" id="IPR036322">
    <property type="entry name" value="WD40_repeat_dom_sf"/>
</dbReference>
<dbReference type="InterPro" id="IPR001680">
    <property type="entry name" value="WD40_rpt"/>
</dbReference>
<feature type="compositionally biased region" description="Polar residues" evidence="8">
    <location>
        <begin position="45"/>
        <end position="55"/>
    </location>
</feature>
<dbReference type="GO" id="GO:0106004">
    <property type="term" value="P:tRNA (guanine-N7)-methylation"/>
    <property type="evidence" value="ECO:0007669"/>
    <property type="project" value="UniProtKB-UniRule"/>
</dbReference>
<dbReference type="GO" id="GO:0043527">
    <property type="term" value="C:tRNA methyltransferase complex"/>
    <property type="evidence" value="ECO:0007669"/>
    <property type="project" value="TreeGrafter"/>
</dbReference>
<feature type="repeat" description="WD" evidence="7">
    <location>
        <begin position="268"/>
        <end position="300"/>
    </location>
</feature>
<dbReference type="PROSITE" id="PS50082">
    <property type="entry name" value="WD_REPEATS_2"/>
    <property type="match status" value="1"/>
</dbReference>
<evidence type="ECO:0000256" key="7">
    <source>
        <dbReference type="PROSITE-ProRule" id="PRU00221"/>
    </source>
</evidence>
<gene>
    <name evidence="9" type="primary">TRM82</name>
    <name evidence="9" type="ORF">LTR97_012720</name>
</gene>